<feature type="region of interest" description="Disordered" evidence="1">
    <location>
        <begin position="129"/>
        <end position="155"/>
    </location>
</feature>
<evidence type="ECO:0000256" key="1">
    <source>
        <dbReference type="SAM" id="MobiDB-lite"/>
    </source>
</evidence>
<evidence type="ECO:0000313" key="3">
    <source>
        <dbReference type="Proteomes" id="UP000473531"/>
    </source>
</evidence>
<keyword evidence="3" id="KW-1185">Reference proteome</keyword>
<dbReference type="Proteomes" id="UP000473531">
    <property type="component" value="Unassembled WGS sequence"/>
</dbReference>
<name>A0A6L7GIC8_9SPHN</name>
<feature type="region of interest" description="Disordered" evidence="1">
    <location>
        <begin position="1"/>
        <end position="24"/>
    </location>
</feature>
<comment type="caution">
    <text evidence="2">The sequence shown here is derived from an EMBL/GenBank/DDBJ whole genome shotgun (WGS) entry which is preliminary data.</text>
</comment>
<dbReference type="EMBL" id="WTYU01000002">
    <property type="protein sequence ID" value="MXP15320.1"/>
    <property type="molecule type" value="Genomic_DNA"/>
</dbReference>
<reference evidence="2 3" key="1">
    <citation type="submission" date="2019-12" db="EMBL/GenBank/DDBJ databases">
        <title>Genomic-based taxomic classification of the family Erythrobacteraceae.</title>
        <authorList>
            <person name="Xu L."/>
        </authorList>
    </citation>
    <scope>NUCLEOTIDE SEQUENCE [LARGE SCALE GENOMIC DNA]</scope>
    <source>
        <strain evidence="2 3">KCTC 52259</strain>
    </source>
</reference>
<dbReference type="OrthoDB" id="9825965at2"/>
<dbReference type="RefSeq" id="WP_160601859.1">
    <property type="nucleotide sequence ID" value="NZ_WTYU01000002.1"/>
</dbReference>
<feature type="compositionally biased region" description="Basic residues" evidence="1">
    <location>
        <begin position="144"/>
        <end position="155"/>
    </location>
</feature>
<protein>
    <submittedName>
        <fullName evidence="2">Uncharacterized protein</fullName>
    </submittedName>
</protein>
<organism evidence="2 3">
    <name type="scientific">Allopontixanthobacter confluentis</name>
    <dbReference type="NCBI Taxonomy" id="1849021"/>
    <lineage>
        <taxon>Bacteria</taxon>
        <taxon>Pseudomonadati</taxon>
        <taxon>Pseudomonadota</taxon>
        <taxon>Alphaproteobacteria</taxon>
        <taxon>Sphingomonadales</taxon>
        <taxon>Erythrobacteraceae</taxon>
        <taxon>Allopontixanthobacter</taxon>
    </lineage>
</organism>
<proteinExistence type="predicted"/>
<evidence type="ECO:0000313" key="2">
    <source>
        <dbReference type="EMBL" id="MXP15320.1"/>
    </source>
</evidence>
<accession>A0A6L7GIC8</accession>
<dbReference type="AlphaFoldDB" id="A0A6L7GIC8"/>
<sequence length="155" mass="17010">MVKSTIPKRGGARRGPFSGSKTTFTTKITDSTLERLTASAKASEMSISQKGEAALIRGLDLEDDFRRYFAPKLRAFEDAMLPLMPPHDGTADVALWTRTASTLLKGMANDLDQAIHDFGAYIEGMSPTAEVQATGEKPDTNKPSTRRTYKRNLEV</sequence>
<gene>
    <name evidence="2" type="ORF">GRI44_11230</name>
</gene>